<comment type="caution">
    <text evidence="3">The sequence shown here is derived from an EMBL/GenBank/DDBJ whole genome shotgun (WGS) entry which is preliminary data.</text>
</comment>
<dbReference type="EMBL" id="QICH01000002">
    <property type="protein sequence ID" value="PXF63126.1"/>
    <property type="molecule type" value="Genomic_DNA"/>
</dbReference>
<dbReference type="OrthoDB" id="275270at2"/>
<dbReference type="InterPro" id="IPR008757">
    <property type="entry name" value="Peptidase_M6-like_domain"/>
</dbReference>
<dbReference type="SMART" id="SM00089">
    <property type="entry name" value="PKD"/>
    <property type="match status" value="3"/>
</dbReference>
<protein>
    <submittedName>
        <fullName evidence="3">Peptidase M6</fullName>
    </submittedName>
</protein>
<gene>
    <name evidence="3" type="ORF">DL796_06670</name>
</gene>
<feature type="signal peptide" evidence="1">
    <location>
        <begin position="1"/>
        <end position="28"/>
    </location>
</feature>
<dbReference type="SUPFAM" id="SSF55486">
    <property type="entry name" value="Metalloproteases ('zincins'), catalytic domain"/>
    <property type="match status" value="1"/>
</dbReference>
<dbReference type="PROSITE" id="PS50093">
    <property type="entry name" value="PKD"/>
    <property type="match status" value="3"/>
</dbReference>
<dbReference type="InterPro" id="IPR013783">
    <property type="entry name" value="Ig-like_fold"/>
</dbReference>
<dbReference type="GO" id="GO:0006508">
    <property type="term" value="P:proteolysis"/>
    <property type="evidence" value="ECO:0007669"/>
    <property type="project" value="InterPro"/>
</dbReference>
<dbReference type="PANTHER" id="PTHR41775">
    <property type="entry name" value="SECRETED PROTEIN-RELATED"/>
    <property type="match status" value="1"/>
</dbReference>
<dbReference type="Proteomes" id="UP000247689">
    <property type="component" value="Unassembled WGS sequence"/>
</dbReference>
<feature type="domain" description="PKD" evidence="2">
    <location>
        <begin position="834"/>
        <end position="904"/>
    </location>
</feature>
<sequence length="1005" mass="107655">MYQRKIMMKIKLLTGLLAAALTPSVSLAINSAETSVTPKDPAIVNQERILYWMEQRGEIKPTATEEERQNAIKAYLGDMSNSSVKGPKLEQVRLQKNHSNYKSGQVLAQKNGQNTTVKVLAVLIDFPDLKHDAHGLTASDTDMYYSSYPVSHYQDLMFSTTGFTGPSGQNLTSGYQYYQNESGGTFNFSGQTFGWVTADNNAKYYGENDADTDNDKNVPELIKEAVTKAVAANNINLDEYDIEDPYDLNGNGNVNEPDGMIDHVMVYHSSIGEEAGGGSLASDAIWSHRFYVDTNTNGYTIPGTGKKLFGYTIQPIDAATGVVVHEFGHDLGVPDEYDIDGSEIGSPVAYWSVMAGGSWAGDIAGTQPTGFSPYARSYFQTVFGGNWINEEVINFDAMEPGSRTIDLVEAVNHDSGINQIRIDVPPTHVEFDAPYTGNYQYYSNEGHYMDNSLSFNANIPASGTTSLSMKARWDIEVDYDYAQVLVNGTAVAGNHTKATNQYHNVTNFITGASKDISGAEGALGWVDLNFDLSAYAGQSVTIEITYVTDPAVGGYGLVVDDIALNNGADFYNDGAETDGQVTLNGFLRVGSTKPGKPQNYWVQLRSSNGQDEGLAKTVYTPGVLVWFADEAYSDNKVEEHPGHGFLGVVDADQNPVMRNGVIASSTLQVIDAAFGLYTQKNYSGDSHLSPTAKFDDSLDYSLPEQPQSGLVLPVNGLTIEVKAQASDSSTATVEISKASAELVANFNFDVDYQTVTFTDSTVGGDKNYSYLWDFGDGSATSTDKAPTHSYAQSGVYDVTLTVTDGEATVHSKTKQVSIADALQVEVITAVDGATVSVSSNIAGGAADYSYAWNFGDGTTSAEATGQHTYANTGDYTITLVVTSADKQQVESTKSVSVVAPMNASFNSSADGLKASFTSSVSGGDGSYSYAWNFGDGSSSTSASPSHTYAESGAYTVELKVTDSTGVEKVVTKSISVQKKSSGGGGSTSLWLILLLAASSVLRRKR</sequence>
<keyword evidence="4" id="KW-1185">Reference proteome</keyword>
<evidence type="ECO:0000313" key="3">
    <source>
        <dbReference type="EMBL" id="PXF63126.1"/>
    </source>
</evidence>
<dbReference type="NCBIfam" id="TIGR03296">
    <property type="entry name" value="M6dom_TIGR03296"/>
    <property type="match status" value="1"/>
</dbReference>
<dbReference type="AlphaFoldDB" id="A0A318D1M1"/>
<accession>A0A318D1M1</accession>
<name>A0A318D1M1_9GAMM</name>
<dbReference type="Pfam" id="PF20774">
    <property type="entry name" value="InhA-like_VEG"/>
    <property type="match status" value="1"/>
</dbReference>
<dbReference type="CDD" id="cd00146">
    <property type="entry name" value="PKD"/>
    <property type="match status" value="3"/>
</dbReference>
<evidence type="ECO:0000256" key="1">
    <source>
        <dbReference type="SAM" id="SignalP"/>
    </source>
</evidence>
<dbReference type="Pfam" id="PF18911">
    <property type="entry name" value="PKD_4"/>
    <property type="match status" value="3"/>
</dbReference>
<dbReference type="InterPro" id="IPR048665">
    <property type="entry name" value="InhA-like_VEG"/>
</dbReference>
<keyword evidence="1" id="KW-0732">Signal</keyword>
<feature type="chain" id="PRO_5016360020" evidence="1">
    <location>
        <begin position="29"/>
        <end position="1005"/>
    </location>
</feature>
<dbReference type="InterPro" id="IPR022409">
    <property type="entry name" value="PKD/Chitinase_dom"/>
</dbReference>
<dbReference type="GO" id="GO:0008233">
    <property type="term" value="F:peptidase activity"/>
    <property type="evidence" value="ECO:0007669"/>
    <property type="project" value="InterPro"/>
</dbReference>
<dbReference type="Pfam" id="PF05547">
    <property type="entry name" value="Peptidase_M6"/>
    <property type="match status" value="1"/>
</dbReference>
<dbReference type="InterPro" id="IPR000601">
    <property type="entry name" value="PKD_dom"/>
</dbReference>
<dbReference type="Gene3D" id="2.60.40.10">
    <property type="entry name" value="Immunoglobulins"/>
    <property type="match status" value="3"/>
</dbReference>
<evidence type="ECO:0000313" key="4">
    <source>
        <dbReference type="Proteomes" id="UP000247689"/>
    </source>
</evidence>
<dbReference type="PANTHER" id="PTHR41775:SF1">
    <property type="entry name" value="PEPTIDASE M6-LIKE DOMAIN-CONTAINING PROTEIN"/>
    <property type="match status" value="1"/>
</dbReference>
<reference evidence="3 4" key="1">
    <citation type="submission" date="2018-05" db="EMBL/GenBank/DDBJ databases">
        <title>Kangiella spongicola genome sequence.</title>
        <authorList>
            <person name="Maclea K.S."/>
            <person name="Goen A.E."/>
            <person name="Kelley C."/>
            <person name="Underriner A."/>
            <person name="Silverwood T."/>
            <person name="Trachtenberg A.M."/>
        </authorList>
    </citation>
    <scope>NUCLEOTIDE SEQUENCE [LARGE SCALE GENOMIC DNA]</scope>
    <source>
        <strain evidence="3 4">ATCC BAA-2076</strain>
    </source>
</reference>
<evidence type="ECO:0000259" key="2">
    <source>
        <dbReference type="PROSITE" id="PS50093"/>
    </source>
</evidence>
<feature type="domain" description="PKD" evidence="2">
    <location>
        <begin position="738"/>
        <end position="818"/>
    </location>
</feature>
<proteinExistence type="predicted"/>
<dbReference type="Pfam" id="PF20773">
    <property type="entry name" value="InhA-like_MAM"/>
    <property type="match status" value="1"/>
</dbReference>
<feature type="domain" description="PKD" evidence="2">
    <location>
        <begin position="897"/>
        <end position="983"/>
    </location>
</feature>
<dbReference type="SUPFAM" id="SSF49299">
    <property type="entry name" value="PKD domain"/>
    <property type="match status" value="3"/>
</dbReference>
<organism evidence="3 4">
    <name type="scientific">Kangiella spongicola</name>
    <dbReference type="NCBI Taxonomy" id="796379"/>
    <lineage>
        <taxon>Bacteria</taxon>
        <taxon>Pseudomonadati</taxon>
        <taxon>Pseudomonadota</taxon>
        <taxon>Gammaproteobacteria</taxon>
        <taxon>Kangiellales</taxon>
        <taxon>Kangiellaceae</taxon>
        <taxon>Kangiella</taxon>
    </lineage>
</organism>
<dbReference type="InterPro" id="IPR035986">
    <property type="entry name" value="PKD_dom_sf"/>
</dbReference>